<feature type="chain" id="PRO_5037431505" description="Peptidase propeptide and YPEB domain-containing protein" evidence="2">
    <location>
        <begin position="30"/>
        <end position="114"/>
    </location>
</feature>
<dbReference type="Proteomes" id="UP000761264">
    <property type="component" value="Unassembled WGS sequence"/>
</dbReference>
<feature type="signal peptide" evidence="2">
    <location>
        <begin position="1"/>
        <end position="29"/>
    </location>
</feature>
<evidence type="ECO:0000313" key="4">
    <source>
        <dbReference type="Proteomes" id="UP000761264"/>
    </source>
</evidence>
<evidence type="ECO:0000256" key="1">
    <source>
        <dbReference type="SAM" id="MobiDB-lite"/>
    </source>
</evidence>
<keyword evidence="2" id="KW-0732">Signal</keyword>
<proteinExistence type="predicted"/>
<feature type="region of interest" description="Disordered" evidence="1">
    <location>
        <begin position="95"/>
        <end position="114"/>
    </location>
</feature>
<comment type="caution">
    <text evidence="3">The sequence shown here is derived from an EMBL/GenBank/DDBJ whole genome shotgun (WGS) entry which is preliminary data.</text>
</comment>
<evidence type="ECO:0000256" key="2">
    <source>
        <dbReference type="SAM" id="SignalP"/>
    </source>
</evidence>
<dbReference type="EMBL" id="JAAQPH010000009">
    <property type="protein sequence ID" value="NIA69509.1"/>
    <property type="molecule type" value="Genomic_DNA"/>
</dbReference>
<dbReference type="AlphaFoldDB" id="A0A967K9U5"/>
<keyword evidence="4" id="KW-1185">Reference proteome</keyword>
<accession>A0A967K9U5</accession>
<evidence type="ECO:0000313" key="3">
    <source>
        <dbReference type="EMBL" id="NIA69509.1"/>
    </source>
</evidence>
<organism evidence="3 4">
    <name type="scientific">Pelagibius litoralis</name>
    <dbReference type="NCBI Taxonomy" id="374515"/>
    <lineage>
        <taxon>Bacteria</taxon>
        <taxon>Pseudomonadati</taxon>
        <taxon>Pseudomonadota</taxon>
        <taxon>Alphaproteobacteria</taxon>
        <taxon>Rhodospirillales</taxon>
        <taxon>Rhodovibrionaceae</taxon>
        <taxon>Pelagibius</taxon>
    </lineage>
</organism>
<name>A0A967K9U5_9PROT</name>
<protein>
    <recommendedName>
        <fullName evidence="5">Peptidase propeptide and YPEB domain-containing protein</fullName>
    </recommendedName>
</protein>
<reference evidence="3" key="1">
    <citation type="submission" date="2020-03" db="EMBL/GenBank/DDBJ databases">
        <title>Genome of Pelagibius litoralis DSM 21314T.</title>
        <authorList>
            <person name="Wang G."/>
        </authorList>
    </citation>
    <scope>NUCLEOTIDE SEQUENCE</scope>
    <source>
        <strain evidence="3">DSM 21314</strain>
    </source>
</reference>
<sequence length="114" mass="12199">MPRSSRFRSFWLAGLCALALGFAATPSQAAVSEEAAAKLITEQFGVEVLRIRAGDLDGRPVWFVTVMQPEGSSNATFQVHILAVDQESGRLLPSFRHRSSGYESPPPAAGGGRP</sequence>
<dbReference type="RefSeq" id="WP_167225193.1">
    <property type="nucleotide sequence ID" value="NZ_JAAQPH010000009.1"/>
</dbReference>
<evidence type="ECO:0008006" key="5">
    <source>
        <dbReference type="Google" id="ProtNLM"/>
    </source>
</evidence>
<gene>
    <name evidence="3" type="ORF">HBA54_12985</name>
</gene>